<feature type="domain" description="Prenylcysteine lyase" evidence="8">
    <location>
        <begin position="123"/>
        <end position="441"/>
    </location>
</feature>
<evidence type="ECO:0000256" key="6">
    <source>
        <dbReference type="ARBA" id="ARBA00023002"/>
    </source>
</evidence>
<dbReference type="RefSeq" id="WP_203943033.1">
    <property type="nucleotide sequence ID" value="NZ_BOOR01000007.1"/>
</dbReference>
<dbReference type="EMBL" id="BOOR01000007">
    <property type="protein sequence ID" value="GII52738.1"/>
    <property type="molecule type" value="Genomic_DNA"/>
</dbReference>
<evidence type="ECO:0000256" key="3">
    <source>
        <dbReference type="ARBA" id="ARBA00022630"/>
    </source>
</evidence>
<reference evidence="9" key="1">
    <citation type="submission" date="2021-01" db="EMBL/GenBank/DDBJ databases">
        <title>Whole genome shotgun sequence of Planotetraspora thailandica NBRC 104271.</title>
        <authorList>
            <person name="Komaki H."/>
            <person name="Tamura T."/>
        </authorList>
    </citation>
    <scope>NUCLEOTIDE SEQUENCE</scope>
    <source>
        <strain evidence="9">NBRC 104271</strain>
    </source>
</reference>
<dbReference type="Pfam" id="PF13450">
    <property type="entry name" value="NAD_binding_8"/>
    <property type="match status" value="1"/>
</dbReference>
<dbReference type="InterPro" id="IPR010795">
    <property type="entry name" value="Prenylcys_lyase"/>
</dbReference>
<dbReference type="Gene3D" id="3.50.50.60">
    <property type="entry name" value="FAD/NAD(P)-binding domain"/>
    <property type="match status" value="1"/>
</dbReference>
<evidence type="ECO:0000256" key="2">
    <source>
        <dbReference type="ARBA" id="ARBA00009967"/>
    </source>
</evidence>
<dbReference type="GO" id="GO:0030327">
    <property type="term" value="P:prenylated protein catabolic process"/>
    <property type="evidence" value="ECO:0007669"/>
    <property type="project" value="TreeGrafter"/>
</dbReference>
<dbReference type="InterPro" id="IPR036188">
    <property type="entry name" value="FAD/NAD-bd_sf"/>
</dbReference>
<dbReference type="Proteomes" id="UP000605992">
    <property type="component" value="Unassembled WGS sequence"/>
</dbReference>
<evidence type="ECO:0000313" key="10">
    <source>
        <dbReference type="Proteomes" id="UP000605992"/>
    </source>
</evidence>
<keyword evidence="4" id="KW-0732">Signal</keyword>
<comment type="similarity">
    <text evidence="2">Belongs to the prenylcysteine oxidase family.</text>
</comment>
<evidence type="ECO:0000256" key="7">
    <source>
        <dbReference type="ARBA" id="ARBA00023180"/>
    </source>
</evidence>
<dbReference type="SUPFAM" id="SSF51905">
    <property type="entry name" value="FAD/NAD(P)-binding domain"/>
    <property type="match status" value="1"/>
</dbReference>
<evidence type="ECO:0000256" key="1">
    <source>
        <dbReference type="ARBA" id="ARBA00001974"/>
    </source>
</evidence>
<keyword evidence="7" id="KW-0325">Glycoprotein</keyword>
<name>A0A8J3UVI4_9ACTN</name>
<dbReference type="GO" id="GO:0030328">
    <property type="term" value="P:prenylcysteine catabolic process"/>
    <property type="evidence" value="ECO:0007669"/>
    <property type="project" value="InterPro"/>
</dbReference>
<comment type="cofactor">
    <cofactor evidence="1">
        <name>FAD</name>
        <dbReference type="ChEBI" id="CHEBI:57692"/>
    </cofactor>
</comment>
<evidence type="ECO:0000256" key="4">
    <source>
        <dbReference type="ARBA" id="ARBA00022729"/>
    </source>
</evidence>
<keyword evidence="3" id="KW-0285">Flavoprotein</keyword>
<sequence>MPSPTMTSPGRSGAPPHAVVIGAGAAGSVTAYRLRHLLGPDASITVLEGSGHVGGRARNISFGGTRLEVGASILHSRGRRLLSLAQAVRIPISPVAERPTAVAVWNGARFTLNAPAGGLEPELVARYGQENVLRLAAVARNVASAWSTVYRLQDRGALFENPGQMLRAVSLGSLPDVSLADRLLDADVDTPIIDGFVTGILRNIYNQTPAVNAFAGSIALIGAGLAGGTLFAARDGNSRLFERVVTAANARLLLETRAASVHATPRGYAVTTTDGAELAADTVVVAAAPELAHIEFDPAVQPDHRPFQTVHVTLVAGQASARFFGANTMPDTVFTEDDPALRFTSFATAAFSPQHRAPIWKIFSAEAVGDAGLAEMFDAVHEVWRGSWSAYPVLTPRRPMPSFELAPGLYCVNAMESAASTMEHEAVAAWNVAGLVQRHLARR</sequence>
<evidence type="ECO:0000313" key="9">
    <source>
        <dbReference type="EMBL" id="GII52738.1"/>
    </source>
</evidence>
<dbReference type="PANTHER" id="PTHR15944">
    <property type="entry name" value="FARNESYLCYSTEINE LYASE"/>
    <property type="match status" value="1"/>
</dbReference>
<accession>A0A8J3UVI4</accession>
<gene>
    <name evidence="9" type="ORF">Pth03_11270</name>
</gene>
<dbReference type="Pfam" id="PF07156">
    <property type="entry name" value="Prenylcys_lyase"/>
    <property type="match status" value="1"/>
</dbReference>
<dbReference type="GO" id="GO:0001735">
    <property type="term" value="F:prenylcysteine oxidase activity"/>
    <property type="evidence" value="ECO:0007669"/>
    <property type="project" value="InterPro"/>
</dbReference>
<dbReference type="PANTHER" id="PTHR15944:SF0">
    <property type="entry name" value="PRENYLCYSTEINE LYASE DOMAIN-CONTAINING PROTEIN"/>
    <property type="match status" value="1"/>
</dbReference>
<evidence type="ECO:0000256" key="5">
    <source>
        <dbReference type="ARBA" id="ARBA00022827"/>
    </source>
</evidence>
<keyword evidence="10" id="KW-1185">Reference proteome</keyword>
<comment type="caution">
    <text evidence="9">The sequence shown here is derived from an EMBL/GenBank/DDBJ whole genome shotgun (WGS) entry which is preliminary data.</text>
</comment>
<evidence type="ECO:0000259" key="8">
    <source>
        <dbReference type="Pfam" id="PF07156"/>
    </source>
</evidence>
<proteinExistence type="inferred from homology"/>
<keyword evidence="5" id="KW-0274">FAD</keyword>
<dbReference type="InterPro" id="IPR017046">
    <property type="entry name" value="Prenylcysteine_Oxase1"/>
</dbReference>
<organism evidence="9 10">
    <name type="scientific">Planotetraspora thailandica</name>
    <dbReference type="NCBI Taxonomy" id="487172"/>
    <lineage>
        <taxon>Bacteria</taxon>
        <taxon>Bacillati</taxon>
        <taxon>Actinomycetota</taxon>
        <taxon>Actinomycetes</taxon>
        <taxon>Streptosporangiales</taxon>
        <taxon>Streptosporangiaceae</taxon>
        <taxon>Planotetraspora</taxon>
    </lineage>
</organism>
<keyword evidence="6" id="KW-0560">Oxidoreductase</keyword>
<protein>
    <recommendedName>
        <fullName evidence="8">Prenylcysteine lyase domain-containing protein</fullName>
    </recommendedName>
</protein>
<dbReference type="AlphaFoldDB" id="A0A8J3UVI4"/>